<proteinExistence type="predicted"/>
<accession>A0ABT3PBC5</accession>
<dbReference type="RefSeq" id="WP_265618756.1">
    <property type="nucleotide sequence ID" value="NZ_JAPFRD010000013.1"/>
</dbReference>
<evidence type="ECO:0000313" key="1">
    <source>
        <dbReference type="EMBL" id="MCW8109875.1"/>
    </source>
</evidence>
<organism evidence="1 2">
    <name type="scientific">Alteromonas aquimaris</name>
    <dbReference type="NCBI Taxonomy" id="2998417"/>
    <lineage>
        <taxon>Bacteria</taxon>
        <taxon>Pseudomonadati</taxon>
        <taxon>Pseudomonadota</taxon>
        <taxon>Gammaproteobacteria</taxon>
        <taxon>Alteromonadales</taxon>
        <taxon>Alteromonadaceae</taxon>
        <taxon>Alteromonas/Salinimonas group</taxon>
        <taxon>Alteromonas</taxon>
    </lineage>
</organism>
<protein>
    <submittedName>
        <fullName evidence="1">DUF3630 family protein</fullName>
    </submittedName>
</protein>
<keyword evidence="2" id="KW-1185">Reference proteome</keyword>
<evidence type="ECO:0000313" key="2">
    <source>
        <dbReference type="Proteomes" id="UP001142810"/>
    </source>
</evidence>
<dbReference type="EMBL" id="JAPFRD010000013">
    <property type="protein sequence ID" value="MCW8109875.1"/>
    <property type="molecule type" value="Genomic_DNA"/>
</dbReference>
<gene>
    <name evidence="1" type="ORF">OPS25_15315</name>
</gene>
<dbReference type="Pfam" id="PF12305">
    <property type="entry name" value="DUF3630"/>
    <property type="match status" value="1"/>
</dbReference>
<name>A0ABT3PBC5_9ALTE</name>
<sequence>MRSPCKPLDKRKLADRLVITGNKAVFTVPLPSDKHATTQFIEQFLQSTGTRLISSEWGADRFQAVLEQQSQRFYLHIEWLCEAMWLEYEHSTDDIENLVNTLTD</sequence>
<dbReference type="InterPro" id="IPR022080">
    <property type="entry name" value="DUF3630"/>
</dbReference>
<comment type="caution">
    <text evidence="1">The sequence shown here is derived from an EMBL/GenBank/DDBJ whole genome shotgun (WGS) entry which is preliminary data.</text>
</comment>
<dbReference type="Proteomes" id="UP001142810">
    <property type="component" value="Unassembled WGS sequence"/>
</dbReference>
<reference evidence="1" key="1">
    <citation type="submission" date="2022-11" db="EMBL/GenBank/DDBJ databases">
        <title>Alteromonas sp. nov., isolated from sea water of the Qingdao.</title>
        <authorList>
            <person name="Wang Q."/>
        </authorList>
    </citation>
    <scope>NUCLEOTIDE SEQUENCE</scope>
    <source>
        <strain evidence="1">ASW11-7</strain>
    </source>
</reference>